<dbReference type="SUPFAM" id="SSF140500">
    <property type="entry name" value="BAS1536-like"/>
    <property type="match status" value="1"/>
</dbReference>
<keyword evidence="2" id="KW-1185">Reference proteome</keyword>
<protein>
    <submittedName>
        <fullName evidence="1">Spo0E like sporulation regulatory protein</fullName>
    </submittedName>
</protein>
<dbReference type="GO" id="GO:0046983">
    <property type="term" value="F:protein dimerization activity"/>
    <property type="evidence" value="ECO:0007669"/>
    <property type="project" value="InterPro"/>
</dbReference>
<sequence length="60" mass="7172">MVETLRIKWLEEELERLRTELHKSVGGEPSRLSDSRVLPLSRRLDALIVEVQREKRRFSQ</sequence>
<evidence type="ECO:0000313" key="1">
    <source>
        <dbReference type="EMBL" id="SEN44455.1"/>
    </source>
</evidence>
<name>A0A1H8GKZ3_9BACL</name>
<proteinExistence type="predicted"/>
<dbReference type="GO" id="GO:0043937">
    <property type="term" value="P:regulation of sporulation"/>
    <property type="evidence" value="ECO:0007669"/>
    <property type="project" value="InterPro"/>
</dbReference>
<accession>A0A1H8GKZ3</accession>
<dbReference type="InterPro" id="IPR018540">
    <property type="entry name" value="Spo0E-like"/>
</dbReference>
<dbReference type="RefSeq" id="WP_170839925.1">
    <property type="nucleotide sequence ID" value="NZ_FOCQ01000011.1"/>
</dbReference>
<gene>
    <name evidence="1" type="ORF">SAMN05444955_111110</name>
</gene>
<dbReference type="Proteomes" id="UP000199695">
    <property type="component" value="Unassembled WGS sequence"/>
</dbReference>
<dbReference type="InterPro" id="IPR037208">
    <property type="entry name" value="Spo0E-like_sf"/>
</dbReference>
<reference evidence="1 2" key="1">
    <citation type="submission" date="2016-10" db="EMBL/GenBank/DDBJ databases">
        <authorList>
            <person name="de Groot N.N."/>
        </authorList>
    </citation>
    <scope>NUCLEOTIDE SEQUENCE [LARGE SCALE GENOMIC DNA]</scope>
    <source>
        <strain evidence="1 2">DSM 46701</strain>
    </source>
</reference>
<organism evidence="1 2">
    <name type="scientific">Lihuaxuella thermophila</name>
    <dbReference type="NCBI Taxonomy" id="1173111"/>
    <lineage>
        <taxon>Bacteria</taxon>
        <taxon>Bacillati</taxon>
        <taxon>Bacillota</taxon>
        <taxon>Bacilli</taxon>
        <taxon>Bacillales</taxon>
        <taxon>Thermoactinomycetaceae</taxon>
        <taxon>Lihuaxuella</taxon>
    </lineage>
</organism>
<dbReference type="EMBL" id="FOCQ01000011">
    <property type="protein sequence ID" value="SEN44455.1"/>
    <property type="molecule type" value="Genomic_DNA"/>
</dbReference>
<evidence type="ECO:0000313" key="2">
    <source>
        <dbReference type="Proteomes" id="UP000199695"/>
    </source>
</evidence>
<dbReference type="InterPro" id="IPR036638">
    <property type="entry name" value="HLH_DNA-bd_sf"/>
</dbReference>
<dbReference type="Pfam" id="PF09388">
    <property type="entry name" value="SpoOE-like"/>
    <property type="match status" value="1"/>
</dbReference>
<dbReference type="STRING" id="1173111.SAMN05444955_111110"/>
<dbReference type="AlphaFoldDB" id="A0A1H8GKZ3"/>
<dbReference type="Gene3D" id="4.10.280.10">
    <property type="entry name" value="Helix-loop-helix DNA-binding domain"/>
    <property type="match status" value="1"/>
</dbReference>